<sequence>MALKLAVHPRDERFERETVRFPVRFSALPWWRGLALVVPAGVLLLAYLLVAVSVRYIPDGSWKLQPDAGLEDAGRVGLADAAVETAPVSGLDYVELGNSWQAVALDMPKGPLKGQKRAPCRPKWEVEVSKACWVQVGTVSPPCGSDGYEWKGFCYVPVIASERPNTSDRQ</sequence>
<keyword evidence="1" id="KW-1133">Transmembrane helix</keyword>
<protein>
    <submittedName>
        <fullName evidence="2">Protein kinase</fullName>
    </submittedName>
</protein>
<keyword evidence="2" id="KW-0808">Transferase</keyword>
<name>A0ABT5D423_9BACT</name>
<evidence type="ECO:0000313" key="2">
    <source>
        <dbReference type="EMBL" id="MDC0708420.1"/>
    </source>
</evidence>
<keyword evidence="1" id="KW-0812">Transmembrane</keyword>
<proteinExistence type="predicted"/>
<organism evidence="2 3">
    <name type="scientific">Stigmatella ashevillensis</name>
    <dbReference type="NCBI Taxonomy" id="2995309"/>
    <lineage>
        <taxon>Bacteria</taxon>
        <taxon>Pseudomonadati</taxon>
        <taxon>Myxococcota</taxon>
        <taxon>Myxococcia</taxon>
        <taxon>Myxococcales</taxon>
        <taxon>Cystobacterineae</taxon>
        <taxon>Archangiaceae</taxon>
        <taxon>Stigmatella</taxon>
    </lineage>
</organism>
<reference evidence="2 3" key="1">
    <citation type="submission" date="2022-11" db="EMBL/GenBank/DDBJ databases">
        <title>Minimal conservation of predation-associated metabolite biosynthetic gene clusters underscores biosynthetic potential of Myxococcota including descriptions for ten novel species: Archangium lansinium sp. nov., Myxococcus landrumus sp. nov., Nannocystis bai.</title>
        <authorList>
            <person name="Ahearne A."/>
            <person name="Stevens C."/>
            <person name="Dowd S."/>
        </authorList>
    </citation>
    <scope>NUCLEOTIDE SEQUENCE [LARGE SCALE GENOMIC DNA]</scope>
    <source>
        <strain evidence="2 3">NCWAL01</strain>
    </source>
</reference>
<dbReference type="RefSeq" id="WP_272136252.1">
    <property type="nucleotide sequence ID" value="NZ_JAQNDM010000002.1"/>
</dbReference>
<dbReference type="GO" id="GO:0016301">
    <property type="term" value="F:kinase activity"/>
    <property type="evidence" value="ECO:0007669"/>
    <property type="project" value="UniProtKB-KW"/>
</dbReference>
<evidence type="ECO:0000256" key="1">
    <source>
        <dbReference type="SAM" id="Phobius"/>
    </source>
</evidence>
<keyword evidence="1" id="KW-0472">Membrane</keyword>
<gene>
    <name evidence="2" type="ORF">POL68_08070</name>
</gene>
<comment type="caution">
    <text evidence="2">The sequence shown here is derived from an EMBL/GenBank/DDBJ whole genome shotgun (WGS) entry which is preliminary data.</text>
</comment>
<dbReference type="Proteomes" id="UP001221838">
    <property type="component" value="Unassembled WGS sequence"/>
</dbReference>
<evidence type="ECO:0000313" key="3">
    <source>
        <dbReference type="Proteomes" id="UP001221838"/>
    </source>
</evidence>
<keyword evidence="2" id="KW-0418">Kinase</keyword>
<dbReference type="EMBL" id="JAQNDM010000002">
    <property type="protein sequence ID" value="MDC0708420.1"/>
    <property type="molecule type" value="Genomic_DNA"/>
</dbReference>
<keyword evidence="3" id="KW-1185">Reference proteome</keyword>
<feature type="transmembrane region" description="Helical" evidence="1">
    <location>
        <begin position="30"/>
        <end position="54"/>
    </location>
</feature>
<accession>A0ABT5D423</accession>